<dbReference type="InterPro" id="IPR046335">
    <property type="entry name" value="LacI/GalR-like_sensor"/>
</dbReference>
<protein>
    <submittedName>
        <fullName evidence="6">LacI family DNA-binding transcriptional regulator</fullName>
    </submittedName>
</protein>
<gene>
    <name evidence="5" type="ORF">POF43_003090</name>
    <name evidence="6" type="ORF">POF50_023835</name>
</gene>
<accession>A0AA90H8A5</accession>
<evidence type="ECO:0000256" key="2">
    <source>
        <dbReference type="ARBA" id="ARBA00023125"/>
    </source>
</evidence>
<dbReference type="EMBL" id="JAAGKO020000003">
    <property type="protein sequence ID" value="MDI5961715.1"/>
    <property type="molecule type" value="Genomic_DNA"/>
</dbReference>
<dbReference type="Proteomes" id="UP001156398">
    <property type="component" value="Unassembled WGS sequence"/>
</dbReference>
<reference evidence="6 7" key="1">
    <citation type="submission" date="2023-05" db="EMBL/GenBank/DDBJ databases">
        <title>Streptantibioticus silvisoli sp. nov., acidotolerant actinomycetes 1 from pine litter.</title>
        <authorList>
            <person name="Swiecimska M."/>
            <person name="Golinska P."/>
            <person name="Sangal V."/>
            <person name="Wachnowicz B."/>
            <person name="Goodfellow M."/>
        </authorList>
    </citation>
    <scope>NUCLEOTIDE SEQUENCE</scope>
    <source>
        <strain evidence="6">SL13</strain>
        <strain evidence="5 7">SL54</strain>
    </source>
</reference>
<dbReference type="Pfam" id="PF13377">
    <property type="entry name" value="Peripla_BP_3"/>
    <property type="match status" value="1"/>
</dbReference>
<dbReference type="Gene3D" id="1.10.260.40">
    <property type="entry name" value="lambda repressor-like DNA-binding domains"/>
    <property type="match status" value="1"/>
</dbReference>
<dbReference type="InterPro" id="IPR010982">
    <property type="entry name" value="Lambda_DNA-bd_dom_sf"/>
</dbReference>
<dbReference type="InterPro" id="IPR000843">
    <property type="entry name" value="HTH_LacI"/>
</dbReference>
<dbReference type="SUPFAM" id="SSF53822">
    <property type="entry name" value="Periplasmic binding protein-like I"/>
    <property type="match status" value="1"/>
</dbReference>
<evidence type="ECO:0000256" key="1">
    <source>
        <dbReference type="ARBA" id="ARBA00023015"/>
    </source>
</evidence>
<dbReference type="Pfam" id="PF00356">
    <property type="entry name" value="LacI"/>
    <property type="match status" value="1"/>
</dbReference>
<sequence>MHSRPGTAPTIETIARHAGVSTASVSRVLRGLGGRPDTVARVRAAATELGYVPNAMARSLRGGQSRQVTFAMPDIGNPVYIAMVRRIQQVVRAAGYRLLLHSTGADPAEELAALRALADRHSDGLILCPIRVTPAHLEELARSAAPVVVIGSVPEEVPVDSVRADSVTGAELAVRHLVAAGRRRIGLLNGPADTVPGAARHRGYERGLEVCGLPHDPALTSFGRFDAVSGEAAARDLLARVPGVDALFCANDLIAVGALRALRGTGRDVPADVAVVGVDNTDLAEACWPPLTSVDLGSQERGRLAAELLIARLDASGRPPVSRLAVQPRLVVRGSCGSTAGTTATHKEMS</sequence>
<dbReference type="PROSITE" id="PS50932">
    <property type="entry name" value="HTH_LACI_2"/>
    <property type="match status" value="1"/>
</dbReference>
<keyword evidence="1" id="KW-0805">Transcription regulation</keyword>
<dbReference type="PANTHER" id="PTHR30146">
    <property type="entry name" value="LACI-RELATED TRANSCRIPTIONAL REPRESSOR"/>
    <property type="match status" value="1"/>
</dbReference>
<dbReference type="SMART" id="SM00354">
    <property type="entry name" value="HTH_LACI"/>
    <property type="match status" value="1"/>
</dbReference>
<organism evidence="6">
    <name type="scientific">Streptantibioticus silvisoli</name>
    <dbReference type="NCBI Taxonomy" id="2705255"/>
    <lineage>
        <taxon>Bacteria</taxon>
        <taxon>Bacillati</taxon>
        <taxon>Actinomycetota</taxon>
        <taxon>Actinomycetes</taxon>
        <taxon>Kitasatosporales</taxon>
        <taxon>Streptomycetaceae</taxon>
        <taxon>Streptantibioticus</taxon>
    </lineage>
</organism>
<evidence type="ECO:0000313" key="5">
    <source>
        <dbReference type="EMBL" id="MDI5961715.1"/>
    </source>
</evidence>
<name>A0AA90H8A5_9ACTN</name>
<evidence type="ECO:0000259" key="4">
    <source>
        <dbReference type="PROSITE" id="PS50932"/>
    </source>
</evidence>
<evidence type="ECO:0000313" key="7">
    <source>
        <dbReference type="Proteomes" id="UP001156398"/>
    </source>
</evidence>
<dbReference type="SUPFAM" id="SSF47413">
    <property type="entry name" value="lambda repressor-like DNA-binding domains"/>
    <property type="match status" value="1"/>
</dbReference>
<dbReference type="AlphaFoldDB" id="A0AA90H8A5"/>
<dbReference type="InterPro" id="IPR028082">
    <property type="entry name" value="Peripla_BP_I"/>
</dbReference>
<dbReference type="GO" id="GO:0000976">
    <property type="term" value="F:transcription cis-regulatory region binding"/>
    <property type="evidence" value="ECO:0007669"/>
    <property type="project" value="TreeGrafter"/>
</dbReference>
<keyword evidence="3" id="KW-0804">Transcription</keyword>
<evidence type="ECO:0000256" key="3">
    <source>
        <dbReference type="ARBA" id="ARBA00023163"/>
    </source>
</evidence>
<dbReference type="CDD" id="cd01392">
    <property type="entry name" value="HTH_LacI"/>
    <property type="match status" value="1"/>
</dbReference>
<dbReference type="RefSeq" id="WP_271316430.1">
    <property type="nucleotide sequence ID" value="NZ_JAAGKO020000003.1"/>
</dbReference>
<proteinExistence type="predicted"/>
<comment type="caution">
    <text evidence="6">The sequence shown here is derived from an EMBL/GenBank/DDBJ whole genome shotgun (WGS) entry which is preliminary data.</text>
</comment>
<dbReference type="EMBL" id="JABXJJ020000031">
    <property type="protein sequence ID" value="MDI5972332.1"/>
    <property type="molecule type" value="Genomic_DNA"/>
</dbReference>
<dbReference type="CDD" id="cd06267">
    <property type="entry name" value="PBP1_LacI_sugar_binding-like"/>
    <property type="match status" value="1"/>
</dbReference>
<evidence type="ECO:0000313" key="6">
    <source>
        <dbReference type="EMBL" id="MDI5972332.1"/>
    </source>
</evidence>
<keyword evidence="2 6" id="KW-0238">DNA-binding</keyword>
<keyword evidence="7" id="KW-1185">Reference proteome</keyword>
<dbReference type="GO" id="GO:0003700">
    <property type="term" value="F:DNA-binding transcription factor activity"/>
    <property type="evidence" value="ECO:0007669"/>
    <property type="project" value="TreeGrafter"/>
</dbReference>
<dbReference type="PANTHER" id="PTHR30146:SF109">
    <property type="entry name" value="HTH-TYPE TRANSCRIPTIONAL REGULATOR GALS"/>
    <property type="match status" value="1"/>
</dbReference>
<dbReference type="Gene3D" id="3.40.50.2300">
    <property type="match status" value="2"/>
</dbReference>
<feature type="domain" description="HTH lacI-type" evidence="4">
    <location>
        <begin position="9"/>
        <end position="62"/>
    </location>
</feature>